<name>A0A1Y1I8Y9_KLENI</name>
<feature type="compositionally biased region" description="Low complexity" evidence="1">
    <location>
        <begin position="191"/>
        <end position="210"/>
    </location>
</feature>
<feature type="chain" id="PRO_5012485711" evidence="3">
    <location>
        <begin position="38"/>
        <end position="253"/>
    </location>
</feature>
<keyword evidence="3" id="KW-0732">Signal</keyword>
<evidence type="ECO:0000313" key="5">
    <source>
        <dbReference type="Proteomes" id="UP000054558"/>
    </source>
</evidence>
<keyword evidence="2" id="KW-0472">Membrane</keyword>
<gene>
    <name evidence="4" type="ORF">KFL_002210220</name>
</gene>
<evidence type="ECO:0000256" key="2">
    <source>
        <dbReference type="SAM" id="Phobius"/>
    </source>
</evidence>
<keyword evidence="5" id="KW-1185">Reference proteome</keyword>
<keyword evidence="2" id="KW-1133">Transmembrane helix</keyword>
<feature type="region of interest" description="Disordered" evidence="1">
    <location>
        <begin position="191"/>
        <end position="214"/>
    </location>
</feature>
<keyword evidence="2" id="KW-0812">Transmembrane</keyword>
<dbReference type="EMBL" id="DF237170">
    <property type="protein sequence ID" value="GAQ85156.1"/>
    <property type="molecule type" value="Genomic_DNA"/>
</dbReference>
<dbReference type="AlphaFoldDB" id="A0A1Y1I8Y9"/>
<dbReference type="Proteomes" id="UP000054558">
    <property type="component" value="Unassembled WGS sequence"/>
</dbReference>
<accession>A0A1Y1I8Y9</accession>
<evidence type="ECO:0000313" key="4">
    <source>
        <dbReference type="EMBL" id="GAQ85156.1"/>
    </source>
</evidence>
<protein>
    <submittedName>
        <fullName evidence="4">Uncharacterized protein</fullName>
    </submittedName>
</protein>
<sequence length="253" mass="27172">MAGLMAPGTGSSPRKRAKWLLVIALLCLSSTMLPAKADDGFKPVGKQAKPYVADADLALIADQLAQENVKELTLEHVVSVFAELPRLAFHQNQVPPVREYDPQFPDTLLRSNSDSLSGRISLSDIRTAVVEESIPGDLGEQFLEEVLALFRGPFQRHNRKLLSKQGPVKGLEKVEISGGGRRLLAENVQSSGTGVTLTDGTTSSTSTSDSDSGKWGPLTKGAWIGIIIAVVFVIGAVTILCWCLECICCCCCF</sequence>
<evidence type="ECO:0000256" key="3">
    <source>
        <dbReference type="SAM" id="SignalP"/>
    </source>
</evidence>
<feature type="signal peptide" evidence="3">
    <location>
        <begin position="1"/>
        <end position="37"/>
    </location>
</feature>
<organism evidence="4 5">
    <name type="scientific">Klebsormidium nitens</name>
    <name type="common">Green alga</name>
    <name type="synonym">Ulothrix nitens</name>
    <dbReference type="NCBI Taxonomy" id="105231"/>
    <lineage>
        <taxon>Eukaryota</taxon>
        <taxon>Viridiplantae</taxon>
        <taxon>Streptophyta</taxon>
        <taxon>Klebsormidiophyceae</taxon>
        <taxon>Klebsormidiales</taxon>
        <taxon>Klebsormidiaceae</taxon>
        <taxon>Klebsormidium</taxon>
    </lineage>
</organism>
<feature type="transmembrane region" description="Helical" evidence="2">
    <location>
        <begin position="222"/>
        <end position="244"/>
    </location>
</feature>
<reference evidence="4 5" key="1">
    <citation type="journal article" date="2014" name="Nat. Commun.">
        <title>Klebsormidium flaccidum genome reveals primary factors for plant terrestrial adaptation.</title>
        <authorList>
            <person name="Hori K."/>
            <person name="Maruyama F."/>
            <person name="Fujisawa T."/>
            <person name="Togashi T."/>
            <person name="Yamamoto N."/>
            <person name="Seo M."/>
            <person name="Sato S."/>
            <person name="Yamada T."/>
            <person name="Mori H."/>
            <person name="Tajima N."/>
            <person name="Moriyama T."/>
            <person name="Ikeuchi M."/>
            <person name="Watanabe M."/>
            <person name="Wada H."/>
            <person name="Kobayashi K."/>
            <person name="Saito M."/>
            <person name="Masuda T."/>
            <person name="Sasaki-Sekimoto Y."/>
            <person name="Mashiguchi K."/>
            <person name="Awai K."/>
            <person name="Shimojima M."/>
            <person name="Masuda S."/>
            <person name="Iwai M."/>
            <person name="Nobusawa T."/>
            <person name="Narise T."/>
            <person name="Kondo S."/>
            <person name="Saito H."/>
            <person name="Sato R."/>
            <person name="Murakawa M."/>
            <person name="Ihara Y."/>
            <person name="Oshima-Yamada Y."/>
            <person name="Ohtaka K."/>
            <person name="Satoh M."/>
            <person name="Sonobe K."/>
            <person name="Ishii M."/>
            <person name="Ohtani R."/>
            <person name="Kanamori-Sato M."/>
            <person name="Honoki R."/>
            <person name="Miyazaki D."/>
            <person name="Mochizuki H."/>
            <person name="Umetsu J."/>
            <person name="Higashi K."/>
            <person name="Shibata D."/>
            <person name="Kamiya Y."/>
            <person name="Sato N."/>
            <person name="Nakamura Y."/>
            <person name="Tabata S."/>
            <person name="Ida S."/>
            <person name="Kurokawa K."/>
            <person name="Ohta H."/>
        </authorList>
    </citation>
    <scope>NUCLEOTIDE SEQUENCE [LARGE SCALE GENOMIC DNA]</scope>
    <source>
        <strain evidence="4 5">NIES-2285</strain>
    </source>
</reference>
<proteinExistence type="predicted"/>
<evidence type="ECO:0000256" key="1">
    <source>
        <dbReference type="SAM" id="MobiDB-lite"/>
    </source>
</evidence>